<evidence type="ECO:0000313" key="2">
    <source>
        <dbReference type="EMBL" id="WKA11506.1"/>
    </source>
</evidence>
<dbReference type="PANTHER" id="PTHR34072:SF41">
    <property type="entry name" value="REVERSE TRANSCRIPTASE_RETROTRANSPOSON-DERIVED PROTEIN RNASE H-LIKE DOMAIN-CONTAINING PROTEIN"/>
    <property type="match status" value="1"/>
</dbReference>
<reference evidence="2 3" key="1">
    <citation type="journal article" date="2023" name="Hortic Res">
        <title>The complete reference genome for grapevine (Vitis vinifera L.) genetics and breeding.</title>
        <authorList>
            <person name="Shi X."/>
            <person name="Cao S."/>
            <person name="Wang X."/>
            <person name="Huang S."/>
            <person name="Wang Y."/>
            <person name="Liu Z."/>
            <person name="Liu W."/>
            <person name="Leng X."/>
            <person name="Peng Y."/>
            <person name="Wang N."/>
            <person name="Wang Y."/>
            <person name="Ma Z."/>
            <person name="Xu X."/>
            <person name="Zhang F."/>
            <person name="Xue H."/>
            <person name="Zhong H."/>
            <person name="Wang Y."/>
            <person name="Zhang K."/>
            <person name="Velt A."/>
            <person name="Avia K."/>
            <person name="Holtgrawe D."/>
            <person name="Grimplet J."/>
            <person name="Matus J.T."/>
            <person name="Ware D."/>
            <person name="Wu X."/>
            <person name="Wang H."/>
            <person name="Liu C."/>
            <person name="Fang Y."/>
            <person name="Rustenholz C."/>
            <person name="Cheng Z."/>
            <person name="Xiao H."/>
            <person name="Zhou Y."/>
        </authorList>
    </citation>
    <scope>NUCLEOTIDE SEQUENCE [LARGE SCALE GENOMIC DNA]</scope>
    <source>
        <strain evidence="3">cv. Pinot noir / PN40024</strain>
        <tissue evidence="2">Leaf</tissue>
    </source>
</reference>
<keyword evidence="3" id="KW-1185">Reference proteome</keyword>
<dbReference type="Proteomes" id="UP001227230">
    <property type="component" value="Chromosome 18"/>
</dbReference>
<dbReference type="InterPro" id="IPR043502">
    <property type="entry name" value="DNA/RNA_pol_sf"/>
</dbReference>
<protein>
    <recommendedName>
        <fullName evidence="1">Reverse transcriptase/retrotransposon-derived protein RNase H-like domain-containing protein</fullName>
    </recommendedName>
</protein>
<organism evidence="2 3">
    <name type="scientific">Vitis vinifera</name>
    <name type="common">Grape</name>
    <dbReference type="NCBI Taxonomy" id="29760"/>
    <lineage>
        <taxon>Eukaryota</taxon>
        <taxon>Viridiplantae</taxon>
        <taxon>Streptophyta</taxon>
        <taxon>Embryophyta</taxon>
        <taxon>Tracheophyta</taxon>
        <taxon>Spermatophyta</taxon>
        <taxon>Magnoliopsida</taxon>
        <taxon>eudicotyledons</taxon>
        <taxon>Gunneridae</taxon>
        <taxon>Pentapetalae</taxon>
        <taxon>rosids</taxon>
        <taxon>Vitales</taxon>
        <taxon>Vitaceae</taxon>
        <taxon>Viteae</taxon>
        <taxon>Vitis</taxon>
    </lineage>
</organism>
<feature type="domain" description="Reverse transcriptase/retrotransposon-derived protein RNase H-like" evidence="1">
    <location>
        <begin position="3"/>
        <end position="54"/>
    </location>
</feature>
<dbReference type="Gene3D" id="3.10.20.370">
    <property type="match status" value="1"/>
</dbReference>
<proteinExistence type="predicted"/>
<evidence type="ECO:0000259" key="1">
    <source>
        <dbReference type="Pfam" id="PF17919"/>
    </source>
</evidence>
<dbReference type="InterPro" id="IPR041577">
    <property type="entry name" value="RT_RNaseH_2"/>
</dbReference>
<dbReference type="SUPFAM" id="SSF56672">
    <property type="entry name" value="DNA/RNA polymerases"/>
    <property type="match status" value="1"/>
</dbReference>
<dbReference type="EMBL" id="CP126665">
    <property type="protein sequence ID" value="WKA11506.1"/>
    <property type="molecule type" value="Genomic_DNA"/>
</dbReference>
<sequence>MADPVLAFPDHAKPFEVHTDASDYAIGGVLMQARGHPIAYKSRKLNDTERKYKVQAGFAKRFFVSSVRVAARVVQSQFGCEDH</sequence>
<dbReference type="PANTHER" id="PTHR34072">
    <property type="entry name" value="ENZYMATIC POLYPROTEIN-RELATED"/>
    <property type="match status" value="1"/>
</dbReference>
<name>A0ABY9DYL2_VITVI</name>
<dbReference type="Pfam" id="PF17919">
    <property type="entry name" value="RT_RNaseH_2"/>
    <property type="match status" value="1"/>
</dbReference>
<evidence type="ECO:0000313" key="3">
    <source>
        <dbReference type="Proteomes" id="UP001227230"/>
    </source>
</evidence>
<gene>
    <name evidence="2" type="ORF">VitviT2T_028999</name>
</gene>
<accession>A0ABY9DYL2</accession>